<accession>A0ABW1RPL5</accession>
<dbReference type="Proteomes" id="UP001596288">
    <property type="component" value="Unassembled WGS sequence"/>
</dbReference>
<evidence type="ECO:0008006" key="3">
    <source>
        <dbReference type="Google" id="ProtNLM"/>
    </source>
</evidence>
<proteinExistence type="predicted"/>
<organism evidence="1 2">
    <name type="scientific">Companilactobacillus huachuanensis</name>
    <dbReference type="NCBI Taxonomy" id="2559914"/>
    <lineage>
        <taxon>Bacteria</taxon>
        <taxon>Bacillati</taxon>
        <taxon>Bacillota</taxon>
        <taxon>Bacilli</taxon>
        <taxon>Lactobacillales</taxon>
        <taxon>Lactobacillaceae</taxon>
        <taxon>Companilactobacillus</taxon>
    </lineage>
</organism>
<keyword evidence="2" id="KW-1185">Reference proteome</keyword>
<dbReference type="EMBL" id="JBHSSF010000020">
    <property type="protein sequence ID" value="MFC6176944.1"/>
    <property type="molecule type" value="Genomic_DNA"/>
</dbReference>
<reference evidence="2" key="1">
    <citation type="journal article" date="2019" name="Int. J. Syst. Evol. Microbiol.">
        <title>The Global Catalogue of Microorganisms (GCM) 10K type strain sequencing project: providing services to taxonomists for standard genome sequencing and annotation.</title>
        <authorList>
            <consortium name="The Broad Institute Genomics Platform"/>
            <consortium name="The Broad Institute Genome Sequencing Center for Infectious Disease"/>
            <person name="Wu L."/>
            <person name="Ma J."/>
        </authorList>
    </citation>
    <scope>NUCLEOTIDE SEQUENCE [LARGE SCALE GENOMIC DNA]</scope>
    <source>
        <strain evidence="2">CCM 8927</strain>
    </source>
</reference>
<gene>
    <name evidence="1" type="ORF">ACFQAV_08835</name>
</gene>
<name>A0ABW1RPL5_9LACO</name>
<sequence length="80" mass="8923">MSTLLSTKLQSNSNISISADGGLLTNDAGISLIFEFFHKIKLDCLIASTMNIIDPRKFCRASFNEILTQKSPSEHCRLFE</sequence>
<evidence type="ECO:0000313" key="1">
    <source>
        <dbReference type="EMBL" id="MFC6176944.1"/>
    </source>
</evidence>
<comment type="caution">
    <text evidence="1">The sequence shown here is derived from an EMBL/GenBank/DDBJ whole genome shotgun (WGS) entry which is preliminary data.</text>
</comment>
<evidence type="ECO:0000313" key="2">
    <source>
        <dbReference type="Proteomes" id="UP001596288"/>
    </source>
</evidence>
<protein>
    <recommendedName>
        <fullName evidence="3">Transposase DDE domain-containing protein</fullName>
    </recommendedName>
</protein>
<dbReference type="RefSeq" id="WP_137610651.1">
    <property type="nucleotide sequence ID" value="NZ_BJDF01000003.1"/>
</dbReference>